<dbReference type="Proteomes" id="UP000825598">
    <property type="component" value="Plasmid unnamed1"/>
</dbReference>
<proteinExistence type="predicted"/>
<gene>
    <name evidence="1" type="ORF">K6L26_30870</name>
</gene>
<evidence type="ECO:0000313" key="2">
    <source>
        <dbReference type="Proteomes" id="UP000825598"/>
    </source>
</evidence>
<evidence type="ECO:0000313" key="1">
    <source>
        <dbReference type="EMBL" id="QZH69402.1"/>
    </source>
</evidence>
<organism evidence="1 2">
    <name type="scientific">Mycolicibacterium farcinogenes</name>
    <name type="common">Mycobacterium farcinogenes</name>
    <dbReference type="NCBI Taxonomy" id="1802"/>
    <lineage>
        <taxon>Bacteria</taxon>
        <taxon>Bacillati</taxon>
        <taxon>Actinomycetota</taxon>
        <taxon>Actinomycetes</taxon>
        <taxon>Mycobacteriales</taxon>
        <taxon>Mycobacteriaceae</taxon>
        <taxon>Mycolicibacterium</taxon>
    </lineage>
</organism>
<name>A0ACD1FQS7_MYCFR</name>
<sequence>MNEYMTYDAVGLAELIKLGETTPQDLLTAARERANEVNPRINAIVTDINPPEPAGSSHNRPFSGVPFLIKDALQHLAGYPTSNGSRAMAKLPATESATVVQRWINAGLVIFGKTNTAELGLSGVTEPELFGAARNPWNTNHTPGGSSGGAGAAVAAGIVPCAGANDGGGSIRIPASACGLIGLKVSRGLIPAGPTQGEHWSGAGTDGVISRSVRDTAAMLDIMIGPTPLAPYVCTRPSIPYLDEVKRAPGRLRVAACVANTINKTPHSESVTAVRHAADLLNRLGHDVVELEQSPIDDAALIRDFVTIVWAHCAFAVDEAKAVSGSGDTDFELATRLAAALGRATKPADLIRASHRRHEYIRQLAKFQAQYDLLLTPTLASPPPRIGAHALPMQRRGIQLLLATRAAGLLPKVPSLLDQLVADHLGWMPYTQLANMTGRPAITIPLHWTSDSLPIGVQFTGRLGAERLLIRLAAQLEQAQPWAARRPNLEETQRTNHPLPVDTTTL</sequence>
<accession>A0ACD1FQS7</accession>
<keyword evidence="2" id="KW-1185">Reference proteome</keyword>
<keyword evidence="1" id="KW-0614">Plasmid</keyword>
<protein>
    <submittedName>
        <fullName evidence="1">Amidase</fullName>
    </submittedName>
</protein>
<reference evidence="1" key="1">
    <citation type="submission" date="2021-07" db="EMBL/GenBank/DDBJ databases">
        <title>Complete Genome Sequences of Mycobacterium farcinogenes Isolated from Clinical Specimens from Patients in Thailand.</title>
        <authorList>
            <person name="Sodsai P."/>
        </authorList>
    </citation>
    <scope>NUCLEOTIDE SEQUENCE</scope>
    <source>
        <strain evidence="1">BKK/CU-MFGFA-001</strain>
    </source>
</reference>
<geneLocation type="plasmid" evidence="1 2">
    <name>unnamed1</name>
</geneLocation>
<dbReference type="EMBL" id="CP081674">
    <property type="protein sequence ID" value="QZH69402.1"/>
    <property type="molecule type" value="Genomic_DNA"/>
</dbReference>